<accession>A0ABW2A6Y4</accession>
<proteinExistence type="predicted"/>
<organism evidence="1 2">
    <name type="scientific">Marinobacterium aestuariivivens</name>
    <dbReference type="NCBI Taxonomy" id="1698799"/>
    <lineage>
        <taxon>Bacteria</taxon>
        <taxon>Pseudomonadati</taxon>
        <taxon>Pseudomonadota</taxon>
        <taxon>Gammaproteobacteria</taxon>
        <taxon>Oceanospirillales</taxon>
        <taxon>Oceanospirillaceae</taxon>
        <taxon>Marinobacterium</taxon>
    </lineage>
</organism>
<reference evidence="2" key="1">
    <citation type="journal article" date="2019" name="Int. J. Syst. Evol. Microbiol.">
        <title>The Global Catalogue of Microorganisms (GCM) 10K type strain sequencing project: providing services to taxonomists for standard genome sequencing and annotation.</title>
        <authorList>
            <consortium name="The Broad Institute Genomics Platform"/>
            <consortium name="The Broad Institute Genome Sequencing Center for Infectious Disease"/>
            <person name="Wu L."/>
            <person name="Ma J."/>
        </authorList>
    </citation>
    <scope>NUCLEOTIDE SEQUENCE [LARGE SCALE GENOMIC DNA]</scope>
    <source>
        <strain evidence="2">NBRC 111756</strain>
    </source>
</reference>
<keyword evidence="2" id="KW-1185">Reference proteome</keyword>
<dbReference type="RefSeq" id="WP_379911672.1">
    <property type="nucleotide sequence ID" value="NZ_JBHSWE010000001.1"/>
</dbReference>
<protein>
    <submittedName>
        <fullName evidence="1">Uncharacterized protein</fullName>
    </submittedName>
</protein>
<sequence length="193" mass="21257">MDPVRSDHQLRWRRALQFDLAADAAGRGGDRRATALFAGGDRCNDGALRVSEVASDRLVYLSAATPFRLLNPTGNDSWHLLDLKNHVDANPGAKPAPFLGWQPGRDVADSATACAGQLVKSYNFKTDRLDVLGVHIDRQAFLDAEQGSKQACINEWLKRQPFQRADAFDSRVLDVDLDTWSEMLATLESDCSG</sequence>
<evidence type="ECO:0000313" key="2">
    <source>
        <dbReference type="Proteomes" id="UP001596422"/>
    </source>
</evidence>
<dbReference type="EMBL" id="JBHSWE010000001">
    <property type="protein sequence ID" value="MFC6673301.1"/>
    <property type="molecule type" value="Genomic_DNA"/>
</dbReference>
<evidence type="ECO:0000313" key="1">
    <source>
        <dbReference type="EMBL" id="MFC6673301.1"/>
    </source>
</evidence>
<comment type="caution">
    <text evidence="1">The sequence shown here is derived from an EMBL/GenBank/DDBJ whole genome shotgun (WGS) entry which is preliminary data.</text>
</comment>
<name>A0ABW2A6Y4_9GAMM</name>
<dbReference type="Proteomes" id="UP001596422">
    <property type="component" value="Unassembled WGS sequence"/>
</dbReference>
<gene>
    <name evidence="1" type="ORF">ACFQDL_26835</name>
</gene>